<sequence>MAEAVAAIKGYDISLIKPVSASSVDRGVLSPADISMDISKMVQTLDILPTSFKEGVKMTLGIA</sequence>
<accession>A0A2P2JIE8</accession>
<dbReference type="PANTHER" id="PTHR43242:SF1">
    <property type="entry name" value="NAD(P)-BINDING ROSSMANN-FOLD SUPERFAMILY PROTEIN"/>
    <property type="match status" value="1"/>
</dbReference>
<name>A0A2P2JIE8_RHIMU</name>
<organism evidence="1">
    <name type="scientific">Rhizophora mucronata</name>
    <name type="common">Asiatic mangrove</name>
    <dbReference type="NCBI Taxonomy" id="61149"/>
    <lineage>
        <taxon>Eukaryota</taxon>
        <taxon>Viridiplantae</taxon>
        <taxon>Streptophyta</taxon>
        <taxon>Embryophyta</taxon>
        <taxon>Tracheophyta</taxon>
        <taxon>Spermatophyta</taxon>
        <taxon>Magnoliopsida</taxon>
        <taxon>eudicotyledons</taxon>
        <taxon>Gunneridae</taxon>
        <taxon>Pentapetalae</taxon>
        <taxon>rosids</taxon>
        <taxon>fabids</taxon>
        <taxon>Malpighiales</taxon>
        <taxon>Rhizophoraceae</taxon>
        <taxon>Rhizophora</taxon>
    </lineage>
</organism>
<protein>
    <submittedName>
        <fullName evidence="1">Uncharacterized protein</fullName>
    </submittedName>
</protein>
<dbReference type="PANTHER" id="PTHR43242">
    <property type="entry name" value="NAD(P)-BINDING ROSSMANN-FOLD SUPERFAMILY PROTEIN"/>
    <property type="match status" value="1"/>
</dbReference>
<evidence type="ECO:0000313" key="1">
    <source>
        <dbReference type="EMBL" id="MBW93253.1"/>
    </source>
</evidence>
<proteinExistence type="predicted"/>
<dbReference type="EMBL" id="GGEC01012770">
    <property type="protein sequence ID" value="MBW93253.1"/>
    <property type="molecule type" value="Transcribed_RNA"/>
</dbReference>
<dbReference type="AlphaFoldDB" id="A0A2P2JIE8"/>
<reference evidence="1" key="1">
    <citation type="submission" date="2018-02" db="EMBL/GenBank/DDBJ databases">
        <title>Rhizophora mucronata_Transcriptome.</title>
        <authorList>
            <person name="Meera S.P."/>
            <person name="Sreeshan A."/>
            <person name="Augustine A."/>
        </authorList>
    </citation>
    <scope>NUCLEOTIDE SEQUENCE</scope>
    <source>
        <tissue evidence="1">Leaf</tissue>
    </source>
</reference>